<evidence type="ECO:0000313" key="2">
    <source>
        <dbReference type="Proteomes" id="UP000032049"/>
    </source>
</evidence>
<organism evidence="1 2">
    <name type="scientific">Pedobacter lusitanus</name>
    <dbReference type="NCBI Taxonomy" id="1503925"/>
    <lineage>
        <taxon>Bacteria</taxon>
        <taxon>Pseudomonadati</taxon>
        <taxon>Bacteroidota</taxon>
        <taxon>Sphingobacteriia</taxon>
        <taxon>Sphingobacteriales</taxon>
        <taxon>Sphingobacteriaceae</taxon>
        <taxon>Pedobacter</taxon>
    </lineage>
</organism>
<dbReference type="STRING" id="1503925.TH53_19750"/>
<comment type="caution">
    <text evidence="1">The sequence shown here is derived from an EMBL/GenBank/DDBJ whole genome shotgun (WGS) entry which is preliminary data.</text>
</comment>
<protein>
    <submittedName>
        <fullName evidence="1">Uncharacterized protein</fullName>
    </submittedName>
</protein>
<dbReference type="EMBL" id="JXRA01000093">
    <property type="protein sequence ID" value="KIO75575.1"/>
    <property type="molecule type" value="Genomic_DNA"/>
</dbReference>
<reference evidence="1 2" key="1">
    <citation type="submission" date="2015-01" db="EMBL/GenBank/DDBJ databases">
        <title>Draft genome sequence of Pedobacter sp. NL19 isolated from sludge of an effluent treatment pond in an abandoned uranium mine.</title>
        <authorList>
            <person name="Santos T."/>
            <person name="Caetano T."/>
            <person name="Covas C."/>
            <person name="Cruz A."/>
            <person name="Mendo S."/>
        </authorList>
    </citation>
    <scope>NUCLEOTIDE SEQUENCE [LARGE SCALE GENOMIC DNA]</scope>
    <source>
        <strain evidence="1 2">NL19</strain>
    </source>
</reference>
<accession>A0A0D0GHG6</accession>
<proteinExistence type="predicted"/>
<name>A0A0D0GHG6_9SPHI</name>
<dbReference type="AlphaFoldDB" id="A0A0D0GHG6"/>
<sequence length="131" mass="14814">MEINPTELRLGNLFMEEKTGQIIEVIELTKDNITFSGNFEKEWQATAIPLTKSTCIRLGFIKDDEGVYDGYYLSYQAGNNIQVTIDPKTMEVGIALQWRAEGTGIFGECKYVHQLQNLIFALTGEDLKLKS</sequence>
<evidence type="ECO:0000313" key="1">
    <source>
        <dbReference type="EMBL" id="KIO75575.1"/>
    </source>
</evidence>
<dbReference type="Proteomes" id="UP000032049">
    <property type="component" value="Unassembled WGS sequence"/>
</dbReference>
<keyword evidence="2" id="KW-1185">Reference proteome</keyword>
<gene>
    <name evidence="1" type="ORF">TH53_19750</name>
</gene>